<dbReference type="EMBL" id="APAT01000015">
    <property type="protein sequence ID" value="EMP55642.1"/>
    <property type="molecule type" value="Genomic_DNA"/>
</dbReference>
<comment type="pathway">
    <text evidence="3 10">Carbohydrate metabolism; galactose metabolism.</text>
</comment>
<dbReference type="UniPathway" id="UPA00214"/>
<evidence type="ECO:0000256" key="3">
    <source>
        <dbReference type="ARBA" id="ARBA00004947"/>
    </source>
</evidence>
<protein>
    <recommendedName>
        <fullName evidence="6 10">UDP-glucose 4-epimerase</fullName>
        <ecNumber evidence="5 10">5.1.3.2</ecNumber>
    </recommendedName>
</protein>
<comment type="subunit">
    <text evidence="10">Homodimer.</text>
</comment>
<evidence type="ECO:0000256" key="9">
    <source>
        <dbReference type="ARBA" id="ARBA00023277"/>
    </source>
</evidence>
<comment type="similarity">
    <text evidence="4 10">Belongs to the NAD(P)-dependent epimerase/dehydratase family.</text>
</comment>
<dbReference type="Gene3D" id="3.40.50.720">
    <property type="entry name" value="NAD(P)-binding Rossmann-like Domain"/>
    <property type="match status" value="1"/>
</dbReference>
<dbReference type="GO" id="GO:0003978">
    <property type="term" value="F:UDP-glucose 4-epimerase activity"/>
    <property type="evidence" value="ECO:0007669"/>
    <property type="project" value="UniProtKB-UniRule"/>
</dbReference>
<reference evidence="12 13" key="1">
    <citation type="journal article" date="2013" name="Genome Announc.">
        <title>Genome Sequence of Hydrothermal Arsenic-Respiring Bacterium Marinobacter santoriniensis NKSG1T.</title>
        <authorList>
            <person name="Handley K.M."/>
            <person name="Upton M."/>
            <person name="Beatson S.A."/>
            <person name="Hery M."/>
            <person name="Lloyd J.R."/>
        </authorList>
    </citation>
    <scope>NUCLEOTIDE SEQUENCE [LARGE SCALE GENOMIC DNA]</scope>
    <source>
        <strain evidence="12 13">NKSG1</strain>
    </source>
</reference>
<dbReference type="PANTHER" id="PTHR43725">
    <property type="entry name" value="UDP-GLUCOSE 4-EPIMERASE"/>
    <property type="match status" value="1"/>
</dbReference>
<evidence type="ECO:0000256" key="10">
    <source>
        <dbReference type="RuleBase" id="RU366046"/>
    </source>
</evidence>
<keyword evidence="8 10" id="KW-0413">Isomerase</keyword>
<keyword evidence="7 10" id="KW-0520">NAD</keyword>
<dbReference type="Pfam" id="PF01370">
    <property type="entry name" value="Epimerase"/>
    <property type="match status" value="1"/>
</dbReference>
<evidence type="ECO:0000256" key="4">
    <source>
        <dbReference type="ARBA" id="ARBA00007637"/>
    </source>
</evidence>
<name>M7DD97_9GAMM</name>
<dbReference type="InterPro" id="IPR001509">
    <property type="entry name" value="Epimerase_deHydtase"/>
</dbReference>
<dbReference type="RefSeq" id="WP_008938589.1">
    <property type="nucleotide sequence ID" value="NZ_APAT01000015.1"/>
</dbReference>
<feature type="domain" description="NAD-dependent epimerase/dehydratase" evidence="11">
    <location>
        <begin position="3"/>
        <end position="251"/>
    </location>
</feature>
<keyword evidence="9 10" id="KW-0119">Carbohydrate metabolism</keyword>
<dbReference type="InterPro" id="IPR036291">
    <property type="entry name" value="NAD(P)-bd_dom_sf"/>
</dbReference>
<comment type="caution">
    <text evidence="12">The sequence shown here is derived from an EMBL/GenBank/DDBJ whole genome shotgun (WGS) entry which is preliminary data.</text>
</comment>
<dbReference type="CDD" id="cd05247">
    <property type="entry name" value="UDP_G4E_1_SDR_e"/>
    <property type="match status" value="1"/>
</dbReference>
<organism evidence="12 13">
    <name type="scientific">Marinobacter santoriniensis NKSG1</name>
    <dbReference type="NCBI Taxonomy" id="1288826"/>
    <lineage>
        <taxon>Bacteria</taxon>
        <taxon>Pseudomonadati</taxon>
        <taxon>Pseudomonadota</taxon>
        <taxon>Gammaproteobacteria</taxon>
        <taxon>Pseudomonadales</taxon>
        <taxon>Marinobacteraceae</taxon>
        <taxon>Marinobacter</taxon>
    </lineage>
</organism>
<evidence type="ECO:0000313" key="13">
    <source>
        <dbReference type="Proteomes" id="UP000011960"/>
    </source>
</evidence>
<dbReference type="Proteomes" id="UP000011960">
    <property type="component" value="Unassembled WGS sequence"/>
</dbReference>
<dbReference type="STRING" id="1288826.MSNKSG1_07223"/>
<dbReference type="InterPro" id="IPR005886">
    <property type="entry name" value="UDP_G4E"/>
</dbReference>
<accession>M7DD97</accession>
<evidence type="ECO:0000256" key="2">
    <source>
        <dbReference type="ARBA" id="ARBA00001911"/>
    </source>
</evidence>
<dbReference type="PATRIC" id="fig|1288826.3.peg.1408"/>
<evidence type="ECO:0000259" key="11">
    <source>
        <dbReference type="Pfam" id="PF01370"/>
    </source>
</evidence>
<dbReference type="eggNOG" id="COG1087">
    <property type="taxonomic scope" value="Bacteria"/>
</dbReference>
<dbReference type="EC" id="5.1.3.2" evidence="5 10"/>
<dbReference type="GO" id="GO:0033499">
    <property type="term" value="P:galactose catabolic process via UDP-galactose, Leloir pathway"/>
    <property type="evidence" value="ECO:0007669"/>
    <property type="project" value="TreeGrafter"/>
</dbReference>
<dbReference type="Gene3D" id="3.90.25.10">
    <property type="entry name" value="UDP-galactose 4-epimerase, domain 1"/>
    <property type="match status" value="1"/>
</dbReference>
<sequence length="331" mass="36057">MKVLVTGGAGYIGSHVVRQLDRAGHDIVVFDNLSTGYRWAVTAGELVVGDLADEGAIDALFSAHDFDAVLHFAAHIVVPESVSNPLKYYSNNTRNTLNLLKAVEKHRVPYMVFSSTAAVYGMPDQQVLTEDLPLAPINPYGASKMMSERMIMDLSAASSLKHVILRYFNVAGANPDGLLGQATPDATHLIKVACECVTGQREGMSVFGTDYDTRDGTCVRDYIHVEDLAKAHVMALDYMAAGGDSKVLNCGYGRGFTVREVIDVVKRLSGKDFPVAETGRRAGDPEALMADNTRIREVLGWVPDYDDLETIVRTALDWEAVWQKKKAAGSD</sequence>
<dbReference type="AlphaFoldDB" id="M7DD97"/>
<evidence type="ECO:0000256" key="5">
    <source>
        <dbReference type="ARBA" id="ARBA00013189"/>
    </source>
</evidence>
<evidence type="ECO:0000313" key="12">
    <source>
        <dbReference type="EMBL" id="EMP55642.1"/>
    </source>
</evidence>
<dbReference type="SUPFAM" id="SSF51735">
    <property type="entry name" value="NAD(P)-binding Rossmann-fold domains"/>
    <property type="match status" value="1"/>
</dbReference>
<comment type="catalytic activity">
    <reaction evidence="1 10">
        <text>UDP-alpha-D-glucose = UDP-alpha-D-galactose</text>
        <dbReference type="Rhea" id="RHEA:22168"/>
        <dbReference type="ChEBI" id="CHEBI:58885"/>
        <dbReference type="ChEBI" id="CHEBI:66914"/>
        <dbReference type="EC" id="5.1.3.2"/>
    </reaction>
</comment>
<gene>
    <name evidence="12" type="ORF">MSNKSG1_07223</name>
</gene>
<dbReference type="NCBIfam" id="TIGR01179">
    <property type="entry name" value="galE"/>
    <property type="match status" value="1"/>
</dbReference>
<evidence type="ECO:0000256" key="8">
    <source>
        <dbReference type="ARBA" id="ARBA00023235"/>
    </source>
</evidence>
<dbReference type="PANTHER" id="PTHR43725:SF53">
    <property type="entry name" value="UDP-ARABINOSE 4-EPIMERASE 1"/>
    <property type="match status" value="1"/>
</dbReference>
<evidence type="ECO:0000256" key="7">
    <source>
        <dbReference type="ARBA" id="ARBA00023027"/>
    </source>
</evidence>
<proteinExistence type="inferred from homology"/>
<comment type="cofactor">
    <cofactor evidence="2 10">
        <name>NAD(+)</name>
        <dbReference type="ChEBI" id="CHEBI:57540"/>
    </cofactor>
</comment>
<keyword evidence="13" id="KW-1185">Reference proteome</keyword>
<evidence type="ECO:0000256" key="1">
    <source>
        <dbReference type="ARBA" id="ARBA00000083"/>
    </source>
</evidence>
<dbReference type="OrthoDB" id="9803010at2"/>
<evidence type="ECO:0000256" key="6">
    <source>
        <dbReference type="ARBA" id="ARBA00018569"/>
    </source>
</evidence>